<protein>
    <submittedName>
        <fullName evidence="1">Uncharacterized protein</fullName>
    </submittedName>
</protein>
<comment type="caution">
    <text evidence="1">The sequence shown here is derived from an EMBL/GenBank/DDBJ whole genome shotgun (WGS) entry which is preliminary data.</text>
</comment>
<proteinExistence type="predicted"/>
<evidence type="ECO:0000313" key="2">
    <source>
        <dbReference type="Proteomes" id="UP000631114"/>
    </source>
</evidence>
<gene>
    <name evidence="1" type="ORF">IFM89_010804</name>
</gene>
<evidence type="ECO:0000313" key="1">
    <source>
        <dbReference type="EMBL" id="KAF9620145.1"/>
    </source>
</evidence>
<accession>A0A835ILQ8</accession>
<organism evidence="1 2">
    <name type="scientific">Coptis chinensis</name>
    <dbReference type="NCBI Taxonomy" id="261450"/>
    <lineage>
        <taxon>Eukaryota</taxon>
        <taxon>Viridiplantae</taxon>
        <taxon>Streptophyta</taxon>
        <taxon>Embryophyta</taxon>
        <taxon>Tracheophyta</taxon>
        <taxon>Spermatophyta</taxon>
        <taxon>Magnoliopsida</taxon>
        <taxon>Ranunculales</taxon>
        <taxon>Ranunculaceae</taxon>
        <taxon>Coptidoideae</taxon>
        <taxon>Coptis</taxon>
    </lineage>
</organism>
<dbReference type="Proteomes" id="UP000631114">
    <property type="component" value="Unassembled WGS sequence"/>
</dbReference>
<dbReference type="AlphaFoldDB" id="A0A835ILQ8"/>
<keyword evidence="2" id="KW-1185">Reference proteome</keyword>
<name>A0A835ILQ8_9MAGN</name>
<reference evidence="1 2" key="1">
    <citation type="submission" date="2020-10" db="EMBL/GenBank/DDBJ databases">
        <title>The Coptis chinensis genome and diversification of protoberbering-type alkaloids.</title>
        <authorList>
            <person name="Wang B."/>
            <person name="Shu S."/>
            <person name="Song C."/>
            <person name="Liu Y."/>
        </authorList>
    </citation>
    <scope>NUCLEOTIDE SEQUENCE [LARGE SCALE GENOMIC DNA]</scope>
    <source>
        <strain evidence="1">HL-2020</strain>
        <tissue evidence="1">Leaf</tissue>
    </source>
</reference>
<dbReference type="EMBL" id="JADFTS010000002">
    <property type="protein sequence ID" value="KAF9620145.1"/>
    <property type="molecule type" value="Genomic_DNA"/>
</dbReference>
<sequence>MVKCRRVINFCLGPFANTEKFISSRF</sequence>